<dbReference type="EMBL" id="QUNF01000006">
    <property type="protein sequence ID" value="REG90692.1"/>
    <property type="molecule type" value="Genomic_DNA"/>
</dbReference>
<dbReference type="AlphaFoldDB" id="A0A3E0DXA2"/>
<dbReference type="OrthoDB" id="9808024at2"/>
<name>A0A3E0DXA2_9BACT</name>
<sequence>MNYSGVLSPIGHTPVAKFEKLIPVDPLLLERDAILAWGYTRAIVSFKEKSLPTLPSESRIAFFISDRGERYLDAVYSDEGMKSTINPPQQHSEML</sequence>
<dbReference type="RefSeq" id="WP_086543051.1">
    <property type="nucleotide sequence ID" value="NZ_MSSW01000061.1"/>
</dbReference>
<organism evidence="1 2">
    <name type="scientific">Algoriphagus antarcticus</name>
    <dbReference type="NCBI Taxonomy" id="238540"/>
    <lineage>
        <taxon>Bacteria</taxon>
        <taxon>Pseudomonadati</taxon>
        <taxon>Bacteroidota</taxon>
        <taxon>Cytophagia</taxon>
        <taxon>Cytophagales</taxon>
        <taxon>Cyclobacteriaceae</taxon>
        <taxon>Algoriphagus</taxon>
    </lineage>
</organism>
<proteinExistence type="predicted"/>
<reference evidence="1 2" key="1">
    <citation type="submission" date="2018-08" db="EMBL/GenBank/DDBJ databases">
        <title>Genomic Encyclopedia of Archaeal and Bacterial Type Strains, Phase II (KMG-II): from individual species to whole genera.</title>
        <authorList>
            <person name="Goeker M."/>
        </authorList>
    </citation>
    <scope>NUCLEOTIDE SEQUENCE [LARGE SCALE GENOMIC DNA]</scope>
    <source>
        <strain evidence="1 2">DSM 15986</strain>
    </source>
</reference>
<keyword evidence="2" id="KW-1185">Reference proteome</keyword>
<gene>
    <name evidence="1" type="ORF">C8N25_106193</name>
</gene>
<accession>A0A3E0DXA2</accession>
<evidence type="ECO:0000313" key="2">
    <source>
        <dbReference type="Proteomes" id="UP000256405"/>
    </source>
</evidence>
<dbReference type="Proteomes" id="UP000256405">
    <property type="component" value="Unassembled WGS sequence"/>
</dbReference>
<comment type="caution">
    <text evidence="1">The sequence shown here is derived from an EMBL/GenBank/DDBJ whole genome shotgun (WGS) entry which is preliminary data.</text>
</comment>
<protein>
    <submittedName>
        <fullName evidence="1">Uncharacterized protein</fullName>
    </submittedName>
</protein>
<evidence type="ECO:0000313" key="1">
    <source>
        <dbReference type="EMBL" id="REG90692.1"/>
    </source>
</evidence>